<keyword evidence="1" id="KW-1133">Transmembrane helix</keyword>
<keyword evidence="3" id="KW-1185">Reference proteome</keyword>
<evidence type="ECO:0000313" key="2">
    <source>
        <dbReference type="EMBL" id="NSJ85279.1"/>
    </source>
</evidence>
<feature type="transmembrane region" description="Helical" evidence="1">
    <location>
        <begin position="23"/>
        <end position="44"/>
    </location>
</feature>
<dbReference type="Proteomes" id="UP000822142">
    <property type="component" value="Unassembled WGS sequence"/>
</dbReference>
<dbReference type="RefSeq" id="WP_173748118.1">
    <property type="nucleotide sequence ID" value="NZ_JAAITA010000003.1"/>
</dbReference>
<feature type="transmembrane region" description="Helical" evidence="1">
    <location>
        <begin position="172"/>
        <end position="199"/>
    </location>
</feature>
<feature type="transmembrane region" description="Helical" evidence="1">
    <location>
        <begin position="106"/>
        <end position="130"/>
    </location>
</feature>
<dbReference type="Pfam" id="PF06161">
    <property type="entry name" value="DUF975"/>
    <property type="match status" value="1"/>
</dbReference>
<keyword evidence="1" id="KW-0812">Transmembrane</keyword>
<evidence type="ECO:0000256" key="1">
    <source>
        <dbReference type="SAM" id="Phobius"/>
    </source>
</evidence>
<keyword evidence="1" id="KW-0472">Membrane</keyword>
<accession>A0ABX2I4X7</accession>
<dbReference type="InterPro" id="IPR010380">
    <property type="entry name" value="DUF975"/>
</dbReference>
<proteinExistence type="predicted"/>
<organism evidence="2 3">
    <name type="scientific">Blautia hansenii</name>
    <name type="common">Ruminococcus hansenii</name>
    <dbReference type="NCBI Taxonomy" id="1322"/>
    <lineage>
        <taxon>Bacteria</taxon>
        <taxon>Bacillati</taxon>
        <taxon>Bacillota</taxon>
        <taxon>Clostridia</taxon>
        <taxon>Lachnospirales</taxon>
        <taxon>Lachnospiraceae</taxon>
        <taxon>Blautia</taxon>
    </lineage>
</organism>
<dbReference type="PANTHER" id="PTHR40076:SF1">
    <property type="entry name" value="MEMBRANE PROTEIN"/>
    <property type="match status" value="1"/>
</dbReference>
<feature type="transmembrane region" description="Helical" evidence="1">
    <location>
        <begin position="56"/>
        <end position="86"/>
    </location>
</feature>
<dbReference type="PANTHER" id="PTHR40076">
    <property type="entry name" value="MEMBRANE PROTEIN-RELATED"/>
    <property type="match status" value="1"/>
</dbReference>
<sequence length="234" mass="26556">MEYGPNWSRVQLKTSAKEVFRRNYGSCVLAGVILSLLSGAVSIVQKRQTDQYYIEWGVVISIGLIALLVEILVLNVFMVGGCRFFVENRDYNAPVSKVLFGFQGGHYGNVVWVMFLMGLKIVLWTLLFIIPGIIKTYEYMMVPYILAEQPDIDQADAFAISRQLMMSQKFDAFVLHLSFIGWELLAVFTCGIVGIFWSIPYYYATEAELYAVLRNAWLQRQNPGDGQGMQGENL</sequence>
<evidence type="ECO:0000313" key="3">
    <source>
        <dbReference type="Proteomes" id="UP000822142"/>
    </source>
</evidence>
<reference evidence="2 3" key="1">
    <citation type="journal article" date="2020" name="Cell Host Microbe">
        <title>Functional and Genomic Variation between Human-Derived Isolates of Lachnospiraceae Reveals Inter- and Intra-Species Diversity.</title>
        <authorList>
            <person name="Sorbara M.T."/>
            <person name="Littmann E.R."/>
            <person name="Fontana E."/>
            <person name="Moody T.U."/>
            <person name="Kohout C.E."/>
            <person name="Gjonbalaj M."/>
            <person name="Eaton V."/>
            <person name="Seok R."/>
            <person name="Leiner I.M."/>
            <person name="Pamer E.G."/>
        </authorList>
    </citation>
    <scope>NUCLEOTIDE SEQUENCE [LARGE SCALE GENOMIC DNA]</scope>
    <source>
        <strain evidence="2 3">MSK.15.26</strain>
    </source>
</reference>
<comment type="caution">
    <text evidence="2">The sequence shown here is derived from an EMBL/GenBank/DDBJ whole genome shotgun (WGS) entry which is preliminary data.</text>
</comment>
<gene>
    <name evidence="2" type="ORF">G5A70_03610</name>
</gene>
<protein>
    <submittedName>
        <fullName evidence="2">DUF975 family protein</fullName>
    </submittedName>
</protein>
<name>A0ABX2I4X7_BLAHA</name>
<dbReference type="EMBL" id="JAAITA010000003">
    <property type="protein sequence ID" value="NSJ85279.1"/>
    <property type="molecule type" value="Genomic_DNA"/>
</dbReference>